<dbReference type="GO" id="GO:0005886">
    <property type="term" value="C:plasma membrane"/>
    <property type="evidence" value="ECO:0007669"/>
    <property type="project" value="TreeGrafter"/>
</dbReference>
<proteinExistence type="predicted"/>
<organism evidence="4 5">
    <name type="scientific">Pseudomonas syringae pv. maculicola</name>
    <dbReference type="NCBI Taxonomy" id="59511"/>
    <lineage>
        <taxon>Bacteria</taxon>
        <taxon>Pseudomonadati</taxon>
        <taxon>Pseudomonadota</taxon>
        <taxon>Gammaproteobacteria</taxon>
        <taxon>Pseudomonadales</taxon>
        <taxon>Pseudomonadaceae</taxon>
        <taxon>Pseudomonas</taxon>
    </lineage>
</organism>
<dbReference type="SUPFAM" id="SSF55073">
    <property type="entry name" value="Nucleotide cyclase"/>
    <property type="match status" value="1"/>
</dbReference>
<dbReference type="InterPro" id="IPR050469">
    <property type="entry name" value="Diguanylate_Cyclase"/>
</dbReference>
<dbReference type="GO" id="GO:0043709">
    <property type="term" value="P:cell adhesion involved in single-species biofilm formation"/>
    <property type="evidence" value="ECO:0007669"/>
    <property type="project" value="TreeGrafter"/>
</dbReference>
<dbReference type="Pfam" id="PF00990">
    <property type="entry name" value="GGDEF"/>
    <property type="match status" value="1"/>
</dbReference>
<accession>A0A3M3ALD4</accession>
<evidence type="ECO:0000313" key="4">
    <source>
        <dbReference type="EMBL" id="RMM01315.1"/>
    </source>
</evidence>
<dbReference type="NCBIfam" id="TIGR00254">
    <property type="entry name" value="GGDEF"/>
    <property type="match status" value="1"/>
</dbReference>
<dbReference type="EC" id="2.7.7.65" evidence="1"/>
<dbReference type="Proteomes" id="UP000282378">
    <property type="component" value="Unassembled WGS sequence"/>
</dbReference>
<evidence type="ECO:0000259" key="3">
    <source>
        <dbReference type="PROSITE" id="PS50887"/>
    </source>
</evidence>
<dbReference type="GO" id="GO:0052621">
    <property type="term" value="F:diguanylate cyclase activity"/>
    <property type="evidence" value="ECO:0007669"/>
    <property type="project" value="UniProtKB-EC"/>
</dbReference>
<comment type="caution">
    <text evidence="4">The sequence shown here is derived from an EMBL/GenBank/DDBJ whole genome shotgun (WGS) entry which is preliminary data.</text>
</comment>
<dbReference type="PANTHER" id="PTHR45138:SF9">
    <property type="entry name" value="DIGUANYLATE CYCLASE DGCM-RELATED"/>
    <property type="match status" value="1"/>
</dbReference>
<evidence type="ECO:0000313" key="5">
    <source>
        <dbReference type="Proteomes" id="UP000282378"/>
    </source>
</evidence>
<feature type="domain" description="GGDEF" evidence="3">
    <location>
        <begin position="10"/>
        <end position="144"/>
    </location>
</feature>
<protein>
    <recommendedName>
        <fullName evidence="1">diguanylate cyclase</fullName>
        <ecNumber evidence="1">2.7.7.65</ecNumber>
    </recommendedName>
</protein>
<comment type="catalytic activity">
    <reaction evidence="2">
        <text>2 GTP = 3',3'-c-di-GMP + 2 diphosphate</text>
        <dbReference type="Rhea" id="RHEA:24898"/>
        <dbReference type="ChEBI" id="CHEBI:33019"/>
        <dbReference type="ChEBI" id="CHEBI:37565"/>
        <dbReference type="ChEBI" id="CHEBI:58805"/>
        <dbReference type="EC" id="2.7.7.65"/>
    </reaction>
</comment>
<dbReference type="Gene3D" id="3.30.70.270">
    <property type="match status" value="1"/>
</dbReference>
<dbReference type="GO" id="GO:1902201">
    <property type="term" value="P:negative regulation of bacterial-type flagellum-dependent cell motility"/>
    <property type="evidence" value="ECO:0007669"/>
    <property type="project" value="TreeGrafter"/>
</dbReference>
<feature type="non-terminal residue" evidence="4">
    <location>
        <position position="144"/>
    </location>
</feature>
<dbReference type="PANTHER" id="PTHR45138">
    <property type="entry name" value="REGULATORY COMPONENTS OF SENSORY TRANSDUCTION SYSTEM"/>
    <property type="match status" value="1"/>
</dbReference>
<name>A0A3M3ALD4_PSEYM</name>
<sequence length="144" mass="16319">EIEISSRHKQPLSLLMLDIDHFKKVNDEYGHHTGDDVLKTVAQSLKAQLRNIDRVFRYGGEEFVVILSNTGATAAELIGERLRQACLNWEAAVFTGAPDLGKRMGIRSHKQYSFWNGALPCKLLLIKVTPDQFVTGERRTPEQR</sequence>
<evidence type="ECO:0000256" key="2">
    <source>
        <dbReference type="ARBA" id="ARBA00034247"/>
    </source>
</evidence>
<dbReference type="PROSITE" id="PS50887">
    <property type="entry name" value="GGDEF"/>
    <property type="match status" value="1"/>
</dbReference>
<dbReference type="CDD" id="cd01949">
    <property type="entry name" value="GGDEF"/>
    <property type="match status" value="1"/>
</dbReference>
<feature type="non-terminal residue" evidence="4">
    <location>
        <position position="1"/>
    </location>
</feature>
<reference evidence="4 5" key="1">
    <citation type="submission" date="2018-08" db="EMBL/GenBank/DDBJ databases">
        <title>Recombination of ecologically and evolutionarily significant loci maintains genetic cohesion in the Pseudomonas syringae species complex.</title>
        <authorList>
            <person name="Dillon M."/>
            <person name="Thakur S."/>
            <person name="Almeida R.N.D."/>
            <person name="Weir B.S."/>
            <person name="Guttman D.S."/>
        </authorList>
    </citation>
    <scope>NUCLEOTIDE SEQUENCE [LARGE SCALE GENOMIC DNA]</scope>
    <source>
        <strain evidence="4 5">88_10</strain>
    </source>
</reference>
<dbReference type="AlphaFoldDB" id="A0A3M3ALD4"/>
<dbReference type="SMART" id="SM00267">
    <property type="entry name" value="GGDEF"/>
    <property type="match status" value="1"/>
</dbReference>
<dbReference type="EMBL" id="RBNL01000495">
    <property type="protein sequence ID" value="RMM01315.1"/>
    <property type="molecule type" value="Genomic_DNA"/>
</dbReference>
<dbReference type="InterPro" id="IPR043128">
    <property type="entry name" value="Rev_trsase/Diguanyl_cyclase"/>
</dbReference>
<dbReference type="InterPro" id="IPR029787">
    <property type="entry name" value="Nucleotide_cyclase"/>
</dbReference>
<gene>
    <name evidence="4" type="ORF">APX70_06525</name>
</gene>
<evidence type="ECO:0000256" key="1">
    <source>
        <dbReference type="ARBA" id="ARBA00012528"/>
    </source>
</evidence>
<dbReference type="InterPro" id="IPR000160">
    <property type="entry name" value="GGDEF_dom"/>
</dbReference>